<gene>
    <name evidence="2" type="ORF">WSS_A43810</name>
</gene>
<sequence length="126" mass="13824">SQADVVLALGTRLGPFGTLPQHGMDYWPKNAKIIQIDADHKMLGLVKKISVGICGDAKAAAVALTERLEGKSLVCDGNRAARGEKIDAEKAAWETELDEWTHERDAFSLDMIAEQEGEEGNWLHPR</sequence>
<feature type="domain" description="Thiamine pyrophosphate enzyme central" evidence="1">
    <location>
        <begin position="2"/>
        <end position="64"/>
    </location>
</feature>
<accession>K8X5X1</accession>
<dbReference type="GO" id="GO:0030976">
    <property type="term" value="F:thiamine pyrophosphate binding"/>
    <property type="evidence" value="ECO:0007669"/>
    <property type="project" value="InterPro"/>
</dbReference>
<protein>
    <submittedName>
        <fullName evidence="2">Sulfoacetaldehyde acetyltransferase</fullName>
    </submittedName>
</protein>
<dbReference type="SUPFAM" id="SSF52467">
    <property type="entry name" value="DHS-like NAD/FAD-binding domain"/>
    <property type="match status" value="1"/>
</dbReference>
<feature type="non-terminal residue" evidence="2">
    <location>
        <position position="1"/>
    </location>
</feature>
<reference evidence="2 3" key="1">
    <citation type="journal article" date="2013" name="Genome Announc.">
        <title>Draft Genome Sequence of Rhodococcus opacus Strain M213 Shows a Diverse Catabolic Potential.</title>
        <authorList>
            <person name="Pathak A."/>
            <person name="Green S.J."/>
            <person name="Ogram A."/>
            <person name="Chauhan A."/>
        </authorList>
    </citation>
    <scope>NUCLEOTIDE SEQUENCE [LARGE SCALE GENOMIC DNA]</scope>
    <source>
        <strain evidence="2 3">M213</strain>
    </source>
</reference>
<dbReference type="GO" id="GO:0016740">
    <property type="term" value="F:transferase activity"/>
    <property type="evidence" value="ECO:0007669"/>
    <property type="project" value="UniProtKB-KW"/>
</dbReference>
<evidence type="ECO:0000313" key="2">
    <source>
        <dbReference type="EMBL" id="EKT76231.1"/>
    </source>
</evidence>
<dbReference type="InterPro" id="IPR029035">
    <property type="entry name" value="DHS-like_NAD/FAD-binding_dom"/>
</dbReference>
<feature type="non-terminal residue" evidence="2">
    <location>
        <position position="126"/>
    </location>
</feature>
<keyword evidence="2" id="KW-0808">Transferase</keyword>
<comment type="caution">
    <text evidence="2">The sequence shown here is derived from an EMBL/GenBank/DDBJ whole genome shotgun (WGS) entry which is preliminary data.</text>
</comment>
<organism evidence="2 3">
    <name type="scientific">Rhodococcus opacus M213</name>
    <dbReference type="NCBI Taxonomy" id="1129896"/>
    <lineage>
        <taxon>Bacteria</taxon>
        <taxon>Bacillati</taxon>
        <taxon>Actinomycetota</taxon>
        <taxon>Actinomycetes</taxon>
        <taxon>Mycobacteriales</taxon>
        <taxon>Nocardiaceae</taxon>
        <taxon>Rhodococcus</taxon>
    </lineage>
</organism>
<evidence type="ECO:0000259" key="1">
    <source>
        <dbReference type="Pfam" id="PF00205"/>
    </source>
</evidence>
<dbReference type="AlphaFoldDB" id="K8X5X1"/>
<dbReference type="Gene3D" id="3.40.50.1220">
    <property type="entry name" value="TPP-binding domain"/>
    <property type="match status" value="1"/>
</dbReference>
<proteinExistence type="predicted"/>
<dbReference type="GO" id="GO:0000287">
    <property type="term" value="F:magnesium ion binding"/>
    <property type="evidence" value="ECO:0007669"/>
    <property type="project" value="InterPro"/>
</dbReference>
<dbReference type="Proteomes" id="UP000005951">
    <property type="component" value="Unassembled WGS sequence"/>
</dbReference>
<dbReference type="EMBL" id="AJYC02000436">
    <property type="protein sequence ID" value="EKT76231.1"/>
    <property type="molecule type" value="Genomic_DNA"/>
</dbReference>
<name>K8X5X1_RHOOP</name>
<dbReference type="Pfam" id="PF00205">
    <property type="entry name" value="TPP_enzyme_M"/>
    <property type="match status" value="1"/>
</dbReference>
<dbReference type="InterPro" id="IPR012000">
    <property type="entry name" value="Thiamin_PyroP_enz_cen_dom"/>
</dbReference>
<evidence type="ECO:0000313" key="3">
    <source>
        <dbReference type="Proteomes" id="UP000005951"/>
    </source>
</evidence>